<evidence type="ECO:0000256" key="8">
    <source>
        <dbReference type="ARBA" id="ARBA00047552"/>
    </source>
</evidence>
<dbReference type="InterPro" id="IPR009080">
    <property type="entry name" value="tRNAsynth_Ia_anticodon-bd"/>
</dbReference>
<feature type="domain" description="Aminoacyl-tRNA synthetase class Ia" evidence="10">
    <location>
        <begin position="22"/>
        <end position="573"/>
    </location>
</feature>
<dbReference type="Gene3D" id="1.10.730.10">
    <property type="entry name" value="Isoleucyl-tRNA Synthetase, Domain 1"/>
    <property type="match status" value="1"/>
</dbReference>
<dbReference type="SUPFAM" id="SSF52374">
    <property type="entry name" value="Nucleotidylyl transferase"/>
    <property type="match status" value="1"/>
</dbReference>
<dbReference type="Pfam" id="PF08264">
    <property type="entry name" value="Anticodon_1"/>
    <property type="match status" value="1"/>
</dbReference>
<dbReference type="SUPFAM" id="SSF47323">
    <property type="entry name" value="Anticodon-binding domain of a subclass of class I aminoacyl-tRNA synthetases"/>
    <property type="match status" value="1"/>
</dbReference>
<evidence type="ECO:0000256" key="3">
    <source>
        <dbReference type="ARBA" id="ARBA00022741"/>
    </source>
</evidence>
<keyword evidence="7 9" id="KW-0030">Aminoacyl-tRNA synthetase</keyword>
<evidence type="ECO:0000256" key="9">
    <source>
        <dbReference type="HAMAP-Rule" id="MF_02004"/>
    </source>
</evidence>
<dbReference type="EC" id="6.1.1.9" evidence="9"/>
<comment type="subcellular location">
    <subcellularLocation>
        <location evidence="9">Cytoplasm</location>
    </subcellularLocation>
</comment>
<dbReference type="PANTHER" id="PTHR11946:SF93">
    <property type="entry name" value="VALINE--TRNA LIGASE, CHLOROPLASTIC_MITOCHONDRIAL 2"/>
    <property type="match status" value="1"/>
</dbReference>
<dbReference type="InterPro" id="IPR013155">
    <property type="entry name" value="M/V/L/I-tRNA-synth_anticd-bd"/>
</dbReference>
<dbReference type="HAMAP" id="MF_02004">
    <property type="entry name" value="Val_tRNA_synth_type1"/>
    <property type="match status" value="1"/>
</dbReference>
<dbReference type="InterPro" id="IPR037118">
    <property type="entry name" value="Val-tRNA_synth_C_sf"/>
</dbReference>
<comment type="subunit">
    <text evidence="9">Monomer.</text>
</comment>
<dbReference type="Proteomes" id="UP000054093">
    <property type="component" value="Unassembled WGS sequence"/>
</dbReference>
<evidence type="ECO:0000313" key="13">
    <source>
        <dbReference type="EMBL" id="EFX41731.1"/>
    </source>
</evidence>
<dbReference type="SUPFAM" id="SSF50677">
    <property type="entry name" value="ValRS/IleRS/LeuRS editing domain"/>
    <property type="match status" value="1"/>
</dbReference>
<dbReference type="InterPro" id="IPR010978">
    <property type="entry name" value="tRNA-bd_arm"/>
</dbReference>
<keyword evidence="2 9" id="KW-0436">Ligase</keyword>
<feature type="coiled-coil region" evidence="9">
    <location>
        <begin position="811"/>
        <end position="871"/>
    </location>
</feature>
<dbReference type="Gene3D" id="2.170.220.10">
    <property type="match status" value="1"/>
</dbReference>
<feature type="domain" description="Valyl-tRNA synthetase tRNA-binding arm" evidence="12">
    <location>
        <begin position="814"/>
        <end position="875"/>
    </location>
</feature>
<keyword evidence="5 9" id="KW-0648">Protein biosynthesis</keyword>
<proteinExistence type="inferred from homology"/>
<dbReference type="PRINTS" id="PR00986">
    <property type="entry name" value="TRNASYNTHVAL"/>
</dbReference>
<dbReference type="NCBIfam" id="NF004349">
    <property type="entry name" value="PRK05729.1"/>
    <property type="match status" value="1"/>
</dbReference>
<dbReference type="InterPro" id="IPR002303">
    <property type="entry name" value="Valyl-tRNA_ligase"/>
</dbReference>
<dbReference type="GO" id="GO:0005829">
    <property type="term" value="C:cytosol"/>
    <property type="evidence" value="ECO:0007669"/>
    <property type="project" value="TreeGrafter"/>
</dbReference>
<feature type="binding site" evidence="9">
    <location>
        <position position="537"/>
    </location>
    <ligand>
        <name>ATP</name>
        <dbReference type="ChEBI" id="CHEBI:30616"/>
    </ligand>
</feature>
<feature type="domain" description="Methionyl/Valyl/Leucyl/Isoleucyl-tRNA synthetase anticodon-binding" evidence="11">
    <location>
        <begin position="619"/>
        <end position="751"/>
    </location>
</feature>
<comment type="caution">
    <text evidence="13">The sequence shown here is derived from an EMBL/GenBank/DDBJ whole genome shotgun (WGS) entry which is preliminary data.</text>
</comment>
<dbReference type="CDD" id="cd00817">
    <property type="entry name" value="ValRS_core"/>
    <property type="match status" value="1"/>
</dbReference>
<keyword evidence="1 9" id="KW-0963">Cytoplasm</keyword>
<dbReference type="EMBL" id="ADHO01000173">
    <property type="protein sequence ID" value="EFX41731.1"/>
    <property type="molecule type" value="Genomic_DNA"/>
</dbReference>
<accession>E7G4N8</accession>
<dbReference type="CDD" id="cd07962">
    <property type="entry name" value="Anticodon_Ia_Val"/>
    <property type="match status" value="1"/>
</dbReference>
<dbReference type="Pfam" id="PF00133">
    <property type="entry name" value="tRNA-synt_1"/>
    <property type="match status" value="1"/>
</dbReference>
<dbReference type="FunFam" id="3.40.50.620:FF:000382">
    <property type="entry name" value="Valine--tRNA ligase"/>
    <property type="match status" value="1"/>
</dbReference>
<keyword evidence="6 9" id="KW-0175">Coiled coil</keyword>
<reference evidence="13 14" key="1">
    <citation type="journal article" date="2011" name="Vet. Res.">
        <title>Genome sequence of Helicobacter suis supports its role in gastric pathology.</title>
        <authorList>
            <person name="Vermoote M."/>
            <person name="Vandekerckhove T.T."/>
            <person name="Flahou B."/>
            <person name="Pasmans F."/>
            <person name="Smet A."/>
            <person name="De Groote D."/>
            <person name="Van Criekinge W."/>
            <person name="Ducatelle R."/>
            <person name="Haesebrouck F."/>
        </authorList>
    </citation>
    <scope>NUCLEOTIDE SEQUENCE [LARGE SCALE GENOMIC DNA]</scope>
    <source>
        <strain evidence="13 14">HS5</strain>
    </source>
</reference>
<dbReference type="InterPro" id="IPR001412">
    <property type="entry name" value="aa-tRNA-synth_I_CS"/>
</dbReference>
<evidence type="ECO:0000313" key="14">
    <source>
        <dbReference type="Proteomes" id="UP000054093"/>
    </source>
</evidence>
<feature type="short sequence motif" description="'KMSKS' region" evidence="9">
    <location>
        <begin position="534"/>
        <end position="538"/>
    </location>
</feature>
<sequence length="877" mass="100460">MKILRIFMDLPPFDLALEKHYYSICQDRGYFEVDKDTNKPPFALMMPPPNITGRLHIGHALTFSLQDILARFKRMDGYRVLYQPGLDHAGIATQNVVEKQLLEQGIKKEEIGREAFIQKVLEWKEACGGQIVEQMQQLGISCAWSRLRFTMDIGLERAVKQAFKTWFDQGLIVQGTYMINWCCKDGALADIEVEYAEEQGKLYHLRYFLEQGGLVIVATTRPETLFGDVALMVHPEDARYKHLIGQKAILPLNGRVIPIIADSYVDPSFGSGCVKVTPAHDFNDYEVGKRHQLDSLVIFDEKGILNSHAGTFTNHDRLEARDLIVQALQEGGFIEKIEDHTHQVGKCYRCNSSIEPYISKQWFVKKEVAQDSIRKIKQGLAHFFPSHWRNNYNAWMEQLRDWCISRQLWWGHRIPIFTCANHHQFVSLDTPKTCPKCANTHLEQDPDVLDTWFSSGLWPFSTLGWAQENLGLEGVLFDPHDLKDFYPNSVLITGFDILFFWVARMLLAGESFLGELPFKHIYLHALVRDEKGEKMSKSKGNVIDPLEIINTEGSDSLRFALAMLCVQGRDLRLNKEVITQARHFTHKLYHASLFLSKSLIEAGGNLQVNLIECKSTLGRYAKSRLNATTKEVRLALELYRFNDAATILYRFFWGEFCDWVVEFSKASKNTQEAPQVFSELISIFKEALLLLHPFMPFISEYFYHHLSGTSLEKDPSIMICPYPKGGDLDHALEMRFDAIKEAITAIRRLKILLNAPIQKVYLESKVNLQIEDLHFISKLSKVAHLELVDSKPAKSLSDTGELGRVHVSLEGVNLSALITRLQNQLEKLHKEKSKLNLDNPNFLAKAPKALLETLQARLQEIQERQDKIEKELQILQG</sequence>
<evidence type="ECO:0000256" key="1">
    <source>
        <dbReference type="ARBA" id="ARBA00022490"/>
    </source>
</evidence>
<dbReference type="GO" id="GO:0005524">
    <property type="term" value="F:ATP binding"/>
    <property type="evidence" value="ECO:0007669"/>
    <property type="project" value="UniProtKB-UniRule"/>
</dbReference>
<comment type="similarity">
    <text evidence="9">Belongs to the class-I aminoacyl-tRNA synthetase family. ValS type 1 subfamily.</text>
</comment>
<dbReference type="GO" id="GO:0004832">
    <property type="term" value="F:valine-tRNA ligase activity"/>
    <property type="evidence" value="ECO:0007669"/>
    <property type="project" value="UniProtKB-UniRule"/>
</dbReference>
<evidence type="ECO:0000259" key="12">
    <source>
        <dbReference type="Pfam" id="PF10458"/>
    </source>
</evidence>
<keyword evidence="3 9" id="KW-0547">Nucleotide-binding</keyword>
<dbReference type="GO" id="GO:0006438">
    <property type="term" value="P:valyl-tRNA aminoacylation"/>
    <property type="evidence" value="ECO:0007669"/>
    <property type="project" value="UniProtKB-UniRule"/>
</dbReference>
<dbReference type="InterPro" id="IPR033705">
    <property type="entry name" value="Anticodon_Ia_Val"/>
</dbReference>
<evidence type="ECO:0000256" key="2">
    <source>
        <dbReference type="ARBA" id="ARBA00022598"/>
    </source>
</evidence>
<keyword evidence="4 9" id="KW-0067">ATP-binding</keyword>
<dbReference type="PROSITE" id="PS00178">
    <property type="entry name" value="AA_TRNA_LIGASE_I"/>
    <property type="match status" value="1"/>
</dbReference>
<dbReference type="InterPro" id="IPR009008">
    <property type="entry name" value="Val/Leu/Ile-tRNA-synth_edit"/>
</dbReference>
<comment type="catalytic activity">
    <reaction evidence="8 9">
        <text>tRNA(Val) + L-valine + ATP = L-valyl-tRNA(Val) + AMP + diphosphate</text>
        <dbReference type="Rhea" id="RHEA:10704"/>
        <dbReference type="Rhea" id="RHEA-COMP:9672"/>
        <dbReference type="Rhea" id="RHEA-COMP:9708"/>
        <dbReference type="ChEBI" id="CHEBI:30616"/>
        <dbReference type="ChEBI" id="CHEBI:33019"/>
        <dbReference type="ChEBI" id="CHEBI:57762"/>
        <dbReference type="ChEBI" id="CHEBI:78442"/>
        <dbReference type="ChEBI" id="CHEBI:78537"/>
        <dbReference type="ChEBI" id="CHEBI:456215"/>
        <dbReference type="EC" id="6.1.1.9"/>
    </reaction>
</comment>
<comment type="domain">
    <text evidence="9">ValRS has two distinct active sites: one for aminoacylation and one for editing. The misactivated threonine is translocated from the active site to the editing site.</text>
</comment>
<gene>
    <name evidence="9 13" type="primary">valS</name>
    <name evidence="13" type="ORF">HSUHS5_0950</name>
</gene>
<comment type="function">
    <text evidence="9">Catalyzes the attachment of valine to tRNA(Val). As ValRS can inadvertently accommodate and process structurally similar amino acids such as threonine, to avoid such errors, it has a 'posttransfer' editing activity that hydrolyzes mischarged Thr-tRNA(Val) in a tRNA-dependent manner.</text>
</comment>
<evidence type="ECO:0000259" key="10">
    <source>
        <dbReference type="Pfam" id="PF00133"/>
    </source>
</evidence>
<organism evidence="13 14">
    <name type="scientific">Helicobacter suis HS5</name>
    <dbReference type="NCBI Taxonomy" id="710394"/>
    <lineage>
        <taxon>Bacteria</taxon>
        <taxon>Pseudomonadati</taxon>
        <taxon>Campylobacterota</taxon>
        <taxon>Epsilonproteobacteria</taxon>
        <taxon>Campylobacterales</taxon>
        <taxon>Helicobacteraceae</taxon>
        <taxon>Helicobacter</taxon>
    </lineage>
</organism>
<dbReference type="Pfam" id="PF10458">
    <property type="entry name" value="Val_tRNA-synt_C"/>
    <property type="match status" value="1"/>
</dbReference>
<dbReference type="InterPro" id="IPR019499">
    <property type="entry name" value="Val-tRNA_synth_tRNA-bd"/>
</dbReference>
<comment type="domain">
    <text evidence="9">The C-terminal coiled-coil domain is crucial for aminoacylation activity.</text>
</comment>
<dbReference type="SUPFAM" id="SSF46589">
    <property type="entry name" value="tRNA-binding arm"/>
    <property type="match status" value="1"/>
</dbReference>
<evidence type="ECO:0000256" key="7">
    <source>
        <dbReference type="ARBA" id="ARBA00023146"/>
    </source>
</evidence>
<dbReference type="GO" id="GO:0002161">
    <property type="term" value="F:aminoacyl-tRNA deacylase activity"/>
    <property type="evidence" value="ECO:0007669"/>
    <property type="project" value="InterPro"/>
</dbReference>
<protein>
    <recommendedName>
        <fullName evidence="9">Valine--tRNA ligase</fullName>
        <ecNumber evidence="9">6.1.1.9</ecNumber>
    </recommendedName>
    <alternativeName>
        <fullName evidence="9">Valyl-tRNA synthetase</fullName>
        <shortName evidence="9">ValRS</shortName>
    </alternativeName>
</protein>
<dbReference type="Gene3D" id="3.90.740.10">
    <property type="entry name" value="Valyl/Leucyl/Isoleucyl-tRNA synthetase, editing domain"/>
    <property type="match status" value="1"/>
</dbReference>
<dbReference type="InterPro" id="IPR002300">
    <property type="entry name" value="aa-tRNA-synth_Ia"/>
</dbReference>
<dbReference type="NCBIfam" id="TIGR00422">
    <property type="entry name" value="valS"/>
    <property type="match status" value="1"/>
</dbReference>
<evidence type="ECO:0000256" key="5">
    <source>
        <dbReference type="ARBA" id="ARBA00022917"/>
    </source>
</evidence>
<dbReference type="Gene3D" id="3.40.50.620">
    <property type="entry name" value="HUPs"/>
    <property type="match status" value="2"/>
</dbReference>
<dbReference type="PANTHER" id="PTHR11946">
    <property type="entry name" value="VALYL-TRNA SYNTHETASES"/>
    <property type="match status" value="1"/>
</dbReference>
<evidence type="ECO:0000256" key="4">
    <source>
        <dbReference type="ARBA" id="ARBA00022840"/>
    </source>
</evidence>
<feature type="short sequence motif" description="'HIGH' region" evidence="9">
    <location>
        <begin position="49"/>
        <end position="59"/>
    </location>
</feature>
<dbReference type="AlphaFoldDB" id="E7G4N8"/>
<dbReference type="InterPro" id="IPR014729">
    <property type="entry name" value="Rossmann-like_a/b/a_fold"/>
</dbReference>
<dbReference type="Gene3D" id="1.10.287.380">
    <property type="entry name" value="Valyl-tRNA synthetase, C-terminal domain"/>
    <property type="match status" value="1"/>
</dbReference>
<evidence type="ECO:0000256" key="6">
    <source>
        <dbReference type="ARBA" id="ARBA00023054"/>
    </source>
</evidence>
<evidence type="ECO:0000259" key="11">
    <source>
        <dbReference type="Pfam" id="PF08264"/>
    </source>
</evidence>
<name>E7G4N8_9HELI</name>